<dbReference type="HOGENOM" id="CLU_002370_0_0_1"/>
<feature type="compositionally biased region" description="Basic and acidic residues" evidence="2">
    <location>
        <begin position="538"/>
        <end position="552"/>
    </location>
</feature>
<feature type="compositionally biased region" description="Low complexity" evidence="2">
    <location>
        <begin position="363"/>
        <end position="373"/>
    </location>
</feature>
<comment type="caution">
    <text evidence="3">The sequence shown here is derived from an EMBL/GenBank/DDBJ whole genome shotgun (WGS) entry which is preliminary data.</text>
</comment>
<feature type="compositionally biased region" description="Low complexity" evidence="2">
    <location>
        <begin position="626"/>
        <end position="637"/>
    </location>
</feature>
<sequence length="1406" mass="155594">MPRLDESTEALLRVGSDAHKHVRRVWHGFSDFVLRDNVLEVSMVLPIISLLPFLSRNLDDKFAVLKSGPSYENDGYNTLQQARDDGALVMAYGRYTASNAGAEPPQSPYPVGLSPASAGSWNQPSRRRRDVVQPPALTTSFNGSMNSGLGVALSVGYTPTPLSTTSLSSPFSQSLSSYQPSPGGATRGSSPMAPRNLSSYTAPYNPQEWGPVGSASSNVGSAAYSPSNNGHRAPQPLPQQSASDVLPSPPPPYSPPAQHQPSRELVNQTISPADSTSSGAGTSRYHTPTSATTAVSAETLPELRRPGSRSRPLSVIQTNDASSSPQMSFPPPPPVPPGSRPSSRPGSDRQPRTDVSQSPSPGPSYSPAGAAYADISLRPPSSKRAASTGAINSTPSSSRATSASRSRSPPRRSWEPGMPLPPPPPGPPPGGRSHSTGRTFDTQPKHPAHGGSRESSLQSPLMGNRLGTVPPTPADWVDEESTPHRTASNSGPSRSDVENASRELNEPSGDGISEHDGSTRPRRSSNGGLFRTPAVRDTSARGIRERRLESWHKRQQASEPSGAVTMDSNPWADAMPQVRPSNLVLQRAENREAHTDSQQSIRSAPLSSTYSTGSEGAGDSSRARMSSGLFSSRSSFSTPRQEQGPAAPYQDRFAHTPPFSPHGDVHSSMHPKVTGQAVPPKALPTPPPQSAHDKSATRSDIRTEERPISHILHLPNEPVMVPQPLTPRRPSAEQPSSMDPILRRDDQFMRGAVQRHQRFIEKEAAASTESEALRLFTDYIVSESIIRRERYSNAWESANLDIQRVRETLFEPTAEPPSHEISTARPSSSGGRPPRGEIRIDTPQSRPESAWWANYQPCLSPIASLSMSNDEMSSRGRAPSRWWESKTGSSSEGGERKVQRSKRESKYMGLQREIHEAIQWNNGQSVAEVQEEVDNINSTSQPVVYGPNEYPPEKVGWHEQPPQPGPDYSYGYPNEEDRRMDISRLITLPPPYPRHYPAVNNSHPDMVAYRTTVRSITDLSEIRTTRERHKDQVEKARADYQDRIQQNRLQFRSNVQDEIQRGNLTFAEAAQAEATLADEEKMLEKKMIQNEFDSFQESVLRPMHAILTDRINKATAGIDELRAKLSDAAQYGTPDQAQEEGDEKPELLEMLTQLKWLFEAREQLHREVYDLLCDRNEKYRAVVSLQYRQSKNEEKIRETDSFFIQDAMDRRVQYETETLSRLESFMDIIEENVARGVEIQLSAFWDIAPSLLELLQKVPDELQGLEIQIPASEYDENPSYHEHPLQYLYSLLAHAEKSTYQYIESQTNLLCLLHEVKSGVMGANCKLMEAQRIRHGEPEDAVRHEMRESRAQEERVLTADLKDKVSTVEGQWTEALGSQIQGLRERVRDLLVAEGGWEEVEQLEGV</sequence>
<dbReference type="GO" id="GO:0016020">
    <property type="term" value="C:membrane"/>
    <property type="evidence" value="ECO:0007669"/>
    <property type="project" value="TreeGrafter"/>
</dbReference>
<dbReference type="OrthoDB" id="5367052at2759"/>
<name>V5FC49_BYSSN</name>
<feature type="compositionally biased region" description="Basic and acidic residues" evidence="2">
    <location>
        <begin position="893"/>
        <end position="904"/>
    </location>
</feature>
<accession>V5FC49</accession>
<proteinExistence type="predicted"/>
<dbReference type="PANTHER" id="PTHR30266">
    <property type="entry name" value="MECHANOSENSITIVE CHANNEL MSCL"/>
    <property type="match status" value="1"/>
</dbReference>
<feature type="coiled-coil region" evidence="1">
    <location>
        <begin position="1019"/>
        <end position="1089"/>
    </location>
</feature>
<organism evidence="3 4">
    <name type="scientific">Byssochlamys spectabilis (strain No. 5 / NBRC 109023)</name>
    <name type="common">Paecilomyces variotii</name>
    <dbReference type="NCBI Taxonomy" id="1356009"/>
    <lineage>
        <taxon>Eukaryota</taxon>
        <taxon>Fungi</taxon>
        <taxon>Dikarya</taxon>
        <taxon>Ascomycota</taxon>
        <taxon>Pezizomycotina</taxon>
        <taxon>Eurotiomycetes</taxon>
        <taxon>Eurotiomycetidae</taxon>
        <taxon>Eurotiales</taxon>
        <taxon>Thermoascaceae</taxon>
        <taxon>Paecilomyces</taxon>
    </lineage>
</organism>
<evidence type="ECO:0000313" key="3">
    <source>
        <dbReference type="EMBL" id="GAD94434.1"/>
    </source>
</evidence>
<dbReference type="InterPro" id="IPR037673">
    <property type="entry name" value="MSC/AndL"/>
</dbReference>
<feature type="compositionally biased region" description="Polar residues" evidence="2">
    <location>
        <begin position="596"/>
        <end position="614"/>
    </location>
</feature>
<feature type="compositionally biased region" description="Polar residues" evidence="2">
    <location>
        <begin position="433"/>
        <end position="442"/>
    </location>
</feature>
<feature type="region of interest" description="Disordered" evidence="2">
    <location>
        <begin position="163"/>
        <end position="703"/>
    </location>
</feature>
<feature type="region of interest" description="Disordered" evidence="2">
    <location>
        <begin position="810"/>
        <end position="846"/>
    </location>
</feature>
<dbReference type="GO" id="GO:0008381">
    <property type="term" value="F:mechanosensitive monoatomic ion channel activity"/>
    <property type="evidence" value="ECO:0007669"/>
    <property type="project" value="TreeGrafter"/>
</dbReference>
<feature type="compositionally biased region" description="Pro residues" evidence="2">
    <location>
        <begin position="328"/>
        <end position="339"/>
    </location>
</feature>
<keyword evidence="1" id="KW-0175">Coiled coil</keyword>
<feature type="compositionally biased region" description="Polar residues" evidence="2">
    <location>
        <begin position="484"/>
        <end position="493"/>
    </location>
</feature>
<feature type="compositionally biased region" description="Low complexity" evidence="2">
    <location>
        <begin position="163"/>
        <end position="182"/>
    </location>
</feature>
<feature type="compositionally biased region" description="Polar residues" evidence="2">
    <location>
        <begin position="257"/>
        <end position="296"/>
    </location>
</feature>
<keyword evidence="4" id="KW-1185">Reference proteome</keyword>
<dbReference type="PANTHER" id="PTHR30266:SF2">
    <property type="entry name" value="LARGE-CONDUCTANCE MECHANOSENSITIVE CHANNEL"/>
    <property type="match status" value="1"/>
</dbReference>
<feature type="compositionally biased region" description="Basic and acidic residues" evidence="2">
    <location>
        <begin position="495"/>
        <end position="505"/>
    </location>
</feature>
<feature type="region of interest" description="Disordered" evidence="2">
    <location>
        <begin position="99"/>
        <end position="143"/>
    </location>
</feature>
<protein>
    <submittedName>
        <fullName evidence="3">Uncharacterized protein</fullName>
    </submittedName>
</protein>
<feature type="compositionally biased region" description="Low complexity" evidence="2">
    <location>
        <begin position="210"/>
        <end position="225"/>
    </location>
</feature>
<evidence type="ECO:0000256" key="2">
    <source>
        <dbReference type="SAM" id="MobiDB-lite"/>
    </source>
</evidence>
<dbReference type="eggNOG" id="ENOG502QURU">
    <property type="taxonomic scope" value="Eukaryota"/>
</dbReference>
<gene>
    <name evidence="3" type="ORF">PVAR5_3060</name>
</gene>
<dbReference type="InParanoid" id="V5FC49"/>
<feature type="region of interest" description="Disordered" evidence="2">
    <location>
        <begin position="869"/>
        <end position="904"/>
    </location>
</feature>
<feature type="compositionally biased region" description="Basic and acidic residues" evidence="2">
    <location>
        <begin position="691"/>
        <end position="703"/>
    </location>
</feature>
<dbReference type="Proteomes" id="UP000018001">
    <property type="component" value="Unassembled WGS sequence"/>
</dbReference>
<evidence type="ECO:0000256" key="1">
    <source>
        <dbReference type="SAM" id="Coils"/>
    </source>
</evidence>
<dbReference type="EMBL" id="BAUL01000092">
    <property type="protein sequence ID" value="GAD94434.1"/>
    <property type="molecule type" value="Genomic_DNA"/>
</dbReference>
<feature type="compositionally biased region" description="Pro residues" evidence="2">
    <location>
        <begin position="418"/>
        <end position="430"/>
    </location>
</feature>
<evidence type="ECO:0000313" key="4">
    <source>
        <dbReference type="Proteomes" id="UP000018001"/>
    </source>
</evidence>
<reference evidence="4" key="1">
    <citation type="journal article" date="2014" name="Genome Announc.">
        <title>Draft genome sequence of the formaldehyde-resistant fungus Byssochlamys spectabilis No. 5 (anamorph Paecilomyces variotii No. 5) (NBRC109023).</title>
        <authorList>
            <person name="Oka T."/>
            <person name="Ekino K."/>
            <person name="Fukuda K."/>
            <person name="Nomura Y."/>
        </authorList>
    </citation>
    <scope>NUCLEOTIDE SEQUENCE [LARGE SCALE GENOMIC DNA]</scope>
    <source>
        <strain evidence="4">No. 5 / NBRC 109023</strain>
    </source>
</reference>
<feature type="compositionally biased region" description="Low complexity" evidence="2">
    <location>
        <begin position="393"/>
        <end position="407"/>
    </location>
</feature>
<feature type="region of interest" description="Disordered" evidence="2">
    <location>
        <begin position="718"/>
        <end position="739"/>
    </location>
</feature>